<dbReference type="PANTHER" id="PTHR30469">
    <property type="entry name" value="MULTIDRUG RESISTANCE PROTEIN MDTA"/>
    <property type="match status" value="1"/>
</dbReference>
<dbReference type="Pfam" id="PF25973">
    <property type="entry name" value="BSH_CzcB"/>
    <property type="match status" value="1"/>
</dbReference>
<evidence type="ECO:0000259" key="6">
    <source>
        <dbReference type="Pfam" id="PF25975"/>
    </source>
</evidence>
<feature type="chain" id="PRO_5041671532" evidence="3">
    <location>
        <begin position="28"/>
        <end position="427"/>
    </location>
</feature>
<organism evidence="7 8">
    <name type="scientific">Paenibacillus roseopurpureus</name>
    <dbReference type="NCBI Taxonomy" id="2918901"/>
    <lineage>
        <taxon>Bacteria</taxon>
        <taxon>Bacillati</taxon>
        <taxon>Bacillota</taxon>
        <taxon>Bacilli</taxon>
        <taxon>Bacillales</taxon>
        <taxon>Paenibacillaceae</taxon>
        <taxon>Paenibacillus</taxon>
    </lineage>
</organism>
<feature type="domain" description="CusB-like beta-barrel" evidence="4">
    <location>
        <begin position="275"/>
        <end position="348"/>
    </location>
</feature>
<evidence type="ECO:0000259" key="4">
    <source>
        <dbReference type="Pfam" id="PF25954"/>
    </source>
</evidence>
<gene>
    <name evidence="7" type="ORF">MJB10_22380</name>
</gene>
<dbReference type="GO" id="GO:0015562">
    <property type="term" value="F:efflux transmembrane transporter activity"/>
    <property type="evidence" value="ECO:0007669"/>
    <property type="project" value="TreeGrafter"/>
</dbReference>
<dbReference type="SUPFAM" id="SSF111369">
    <property type="entry name" value="HlyD-like secretion proteins"/>
    <property type="match status" value="2"/>
</dbReference>
<reference evidence="7" key="1">
    <citation type="submission" date="2022-02" db="EMBL/GenBank/DDBJ databases">
        <title>Paenibacillus sp. MBLB1832 Whole Genome Shotgun Sequencing.</title>
        <authorList>
            <person name="Hwang C.Y."/>
            <person name="Cho E.-S."/>
            <person name="Seo M.-J."/>
        </authorList>
    </citation>
    <scope>NUCLEOTIDE SEQUENCE</scope>
    <source>
        <strain evidence="7">MBLB1832</strain>
    </source>
</reference>
<dbReference type="InterPro" id="IPR058649">
    <property type="entry name" value="CzcB_C"/>
</dbReference>
<protein>
    <submittedName>
        <fullName evidence="7">Efflux RND transporter periplasmic adaptor subunit</fullName>
    </submittedName>
</protein>
<dbReference type="EMBL" id="CP130319">
    <property type="protein sequence ID" value="WNR43818.1"/>
    <property type="molecule type" value="Genomic_DNA"/>
</dbReference>
<dbReference type="Gene3D" id="2.40.420.20">
    <property type="match status" value="1"/>
</dbReference>
<dbReference type="NCBIfam" id="TIGR01730">
    <property type="entry name" value="RND_mfp"/>
    <property type="match status" value="1"/>
</dbReference>
<proteinExistence type="inferred from homology"/>
<dbReference type="KEGG" id="proo:MJB10_22380"/>
<dbReference type="InterPro" id="IPR058647">
    <property type="entry name" value="BSH_CzcB-like"/>
</dbReference>
<feature type="coiled-coil region" evidence="2">
    <location>
        <begin position="116"/>
        <end position="143"/>
    </location>
</feature>
<evidence type="ECO:0000259" key="5">
    <source>
        <dbReference type="Pfam" id="PF25973"/>
    </source>
</evidence>
<evidence type="ECO:0000256" key="1">
    <source>
        <dbReference type="ARBA" id="ARBA00009477"/>
    </source>
</evidence>
<sequence>MRQKRRKPQRRALKMVGILTLSVVILAGCSDTALENSNAKSVYNDQAMKSVKVFKVIKQKIGDPGERVAEVLSSAQFNVTAKASGEIEQILKKRGEMIREGEPILKLKSADVQAQRDAAATALKNVQDAMDKAKAKAKKESDIQKSEMNNSIQKMELGMTTLLRSYNKMKNDYDIGLATKAQLFQMETQLMNARLDLDQAKQRQSIYEPVDVAAEFETQLKGAQLALQQAEQTLQNLEVKATASGLLMDMPLDTGMSVQNGTQIATIQRLDPIKIKAQLSEEESKLASSKTAMNYLLPSSKTKFSGPISYLAKVVDPQTKAYEINLEVPNKDAALLPGMKIKLQLSDESDQIVLTVPTYSIVKEGDNAFVFVLSGDTVEKRSIKLGRLNESNQEVLTGLKEGDLVVKTNPSALMDKERVQMTAIEEQ</sequence>
<keyword evidence="8" id="KW-1185">Reference proteome</keyword>
<dbReference type="Gene3D" id="2.40.50.100">
    <property type="match status" value="1"/>
</dbReference>
<dbReference type="RefSeq" id="WP_314798662.1">
    <property type="nucleotide sequence ID" value="NZ_CP130319.1"/>
</dbReference>
<evidence type="ECO:0000313" key="7">
    <source>
        <dbReference type="EMBL" id="WNR43818.1"/>
    </source>
</evidence>
<dbReference type="Proteomes" id="UP001304650">
    <property type="component" value="Chromosome"/>
</dbReference>
<name>A0AA96RI08_9BACL</name>
<evidence type="ECO:0000313" key="8">
    <source>
        <dbReference type="Proteomes" id="UP001304650"/>
    </source>
</evidence>
<accession>A0AA96RI08</accession>
<keyword evidence="3" id="KW-0732">Signal</keyword>
<dbReference type="GO" id="GO:1990281">
    <property type="term" value="C:efflux pump complex"/>
    <property type="evidence" value="ECO:0007669"/>
    <property type="project" value="TreeGrafter"/>
</dbReference>
<evidence type="ECO:0000256" key="3">
    <source>
        <dbReference type="SAM" id="SignalP"/>
    </source>
</evidence>
<dbReference type="PROSITE" id="PS51257">
    <property type="entry name" value="PROKAR_LIPOPROTEIN"/>
    <property type="match status" value="1"/>
</dbReference>
<dbReference type="Pfam" id="PF25975">
    <property type="entry name" value="CzcB_C"/>
    <property type="match status" value="1"/>
</dbReference>
<dbReference type="AlphaFoldDB" id="A0AA96RI08"/>
<feature type="domain" description="CzcB-like C-terminal circularly permuted SH3-like" evidence="6">
    <location>
        <begin position="354"/>
        <end position="409"/>
    </location>
</feature>
<keyword evidence="2" id="KW-0175">Coiled coil</keyword>
<feature type="domain" description="CzcB-like barrel-sandwich hybrid" evidence="5">
    <location>
        <begin position="78"/>
        <end position="267"/>
    </location>
</feature>
<dbReference type="Gene3D" id="2.40.30.170">
    <property type="match status" value="1"/>
</dbReference>
<feature type="coiled-coil region" evidence="2">
    <location>
        <begin position="183"/>
        <end position="240"/>
    </location>
</feature>
<comment type="similarity">
    <text evidence="1">Belongs to the membrane fusion protein (MFP) (TC 8.A.1) family.</text>
</comment>
<dbReference type="Pfam" id="PF25954">
    <property type="entry name" value="Beta-barrel_RND_2"/>
    <property type="match status" value="1"/>
</dbReference>
<evidence type="ECO:0000256" key="2">
    <source>
        <dbReference type="SAM" id="Coils"/>
    </source>
</evidence>
<dbReference type="InterPro" id="IPR006143">
    <property type="entry name" value="RND_pump_MFP"/>
</dbReference>
<dbReference type="InterPro" id="IPR058792">
    <property type="entry name" value="Beta-barrel_RND_2"/>
</dbReference>
<feature type="signal peptide" evidence="3">
    <location>
        <begin position="1"/>
        <end position="27"/>
    </location>
</feature>